<evidence type="ECO:0000256" key="2">
    <source>
        <dbReference type="ARBA" id="ARBA00010752"/>
    </source>
</evidence>
<dbReference type="GO" id="GO:0005737">
    <property type="term" value="C:cytoplasm"/>
    <property type="evidence" value="ECO:0007669"/>
    <property type="project" value="UniProtKB-SubCell"/>
</dbReference>
<accession>A0A1F6DFU5</accession>
<feature type="domain" description="DNA polymerase III beta sliding clamp C-terminal" evidence="12">
    <location>
        <begin position="233"/>
        <end position="349"/>
    </location>
</feature>
<evidence type="ECO:0000256" key="3">
    <source>
        <dbReference type="ARBA" id="ARBA00022490"/>
    </source>
</evidence>
<dbReference type="Pfam" id="PF00712">
    <property type="entry name" value="DNA_pol3_beta"/>
    <property type="match status" value="1"/>
</dbReference>
<dbReference type="AlphaFoldDB" id="A0A1F6DFU5"/>
<comment type="subunit">
    <text evidence="9">Forms a ring-shaped head-to-tail homodimer around DNA.</text>
</comment>
<dbReference type="InterPro" id="IPR022634">
    <property type="entry name" value="DNA_polIII_beta_N"/>
</dbReference>
<dbReference type="CDD" id="cd00140">
    <property type="entry name" value="beta_clamp"/>
    <property type="match status" value="1"/>
</dbReference>
<evidence type="ECO:0000259" key="11">
    <source>
        <dbReference type="Pfam" id="PF02767"/>
    </source>
</evidence>
<feature type="domain" description="DNA polymerase III beta sliding clamp N-terminal" evidence="10">
    <location>
        <begin position="2"/>
        <end position="107"/>
    </location>
</feature>
<dbReference type="EMBL" id="MFLF01000009">
    <property type="protein sequence ID" value="OGG60197.1"/>
    <property type="molecule type" value="Genomic_DNA"/>
</dbReference>
<organism evidence="13 14">
    <name type="scientific">Candidatus Kaiserbacteria bacterium RIFCSPHIGHO2_02_FULL_50_50</name>
    <dbReference type="NCBI Taxonomy" id="1798492"/>
    <lineage>
        <taxon>Bacteria</taxon>
        <taxon>Candidatus Kaiseribacteriota</taxon>
    </lineage>
</organism>
<dbReference type="STRING" id="1798492.A3C89_02305"/>
<protein>
    <recommendedName>
        <fullName evidence="9">Beta sliding clamp</fullName>
    </recommendedName>
</protein>
<dbReference type="SUPFAM" id="SSF55979">
    <property type="entry name" value="DNA clamp"/>
    <property type="match status" value="3"/>
</dbReference>
<evidence type="ECO:0000256" key="9">
    <source>
        <dbReference type="PIRNR" id="PIRNR000804"/>
    </source>
</evidence>
<dbReference type="InterPro" id="IPR001001">
    <property type="entry name" value="DNA_polIII_beta"/>
</dbReference>
<sequence>MLETVSRVSTKHPTLPILQCVHLTALEGGTITFKATNLEIGVEGTLSGKVEIPGAIAVPAHILLQTIALITHPEVSLKEDVGTLTITTKTSKTSIATQPADDFPNLPVLEGDAHTISGKNFAYGIKTVAFAASQNSIKPELGCVYIYQKKENTLTFVATDSFRLAEKTVPMANMVLSNHILIPAKNALELARLAEMMQADSQLTLSENQCVLSWDTLQVTSRSVVGSFPDYNQIMPKEFSTHATILVQDVMNALRRTNVFLNKFAQLTLSLAGGALTLSSKGDTGMTEEVVTVAQEGADIAISVNQKYLQDILTYITDDSLTVHFTGIGRPMVVEGVYDKSLRYLVMPMNR</sequence>
<dbReference type="PANTHER" id="PTHR30478:SF0">
    <property type="entry name" value="BETA SLIDING CLAMP"/>
    <property type="match status" value="1"/>
</dbReference>
<dbReference type="GO" id="GO:0003887">
    <property type="term" value="F:DNA-directed DNA polymerase activity"/>
    <property type="evidence" value="ECO:0007669"/>
    <property type="project" value="UniProtKB-UniRule"/>
</dbReference>
<comment type="function">
    <text evidence="9">Confers DNA tethering and processivity to DNA polymerases and other proteins. Acts as a clamp, forming a ring around DNA (a reaction catalyzed by the clamp-loading complex) which diffuses in an ATP-independent manner freely and bidirectionally along dsDNA. Initially characterized for its ability to contact the catalytic subunit of DNA polymerase III (Pol III), a complex, multichain enzyme responsible for most of the replicative synthesis in bacteria; Pol III exhibits 3'-5' exonuclease proofreading activity. The beta chain is required for initiation of replication as well as for processivity of DNA replication.</text>
</comment>
<keyword evidence="4 9" id="KW-0808">Transferase</keyword>
<evidence type="ECO:0000259" key="10">
    <source>
        <dbReference type="Pfam" id="PF00712"/>
    </source>
</evidence>
<keyword evidence="7 9" id="KW-0239">DNA-directed DNA polymerase</keyword>
<keyword evidence="5 9" id="KW-0548">Nucleotidyltransferase</keyword>
<evidence type="ECO:0000256" key="1">
    <source>
        <dbReference type="ARBA" id="ARBA00004496"/>
    </source>
</evidence>
<dbReference type="GO" id="GO:0009360">
    <property type="term" value="C:DNA polymerase III complex"/>
    <property type="evidence" value="ECO:0007669"/>
    <property type="project" value="InterPro"/>
</dbReference>
<comment type="caution">
    <text evidence="13">The sequence shown here is derived from an EMBL/GenBank/DDBJ whole genome shotgun (WGS) entry which is preliminary data.</text>
</comment>
<evidence type="ECO:0000259" key="12">
    <source>
        <dbReference type="Pfam" id="PF02768"/>
    </source>
</evidence>
<evidence type="ECO:0000256" key="4">
    <source>
        <dbReference type="ARBA" id="ARBA00022679"/>
    </source>
</evidence>
<gene>
    <name evidence="13" type="ORF">A3C89_02305</name>
</gene>
<dbReference type="InterPro" id="IPR022637">
    <property type="entry name" value="DNA_polIII_beta_cen"/>
</dbReference>
<keyword evidence="3 9" id="KW-0963">Cytoplasm</keyword>
<dbReference type="Proteomes" id="UP000178794">
    <property type="component" value="Unassembled WGS sequence"/>
</dbReference>
<evidence type="ECO:0000313" key="14">
    <source>
        <dbReference type="Proteomes" id="UP000178794"/>
    </source>
</evidence>
<evidence type="ECO:0000313" key="13">
    <source>
        <dbReference type="EMBL" id="OGG60197.1"/>
    </source>
</evidence>
<proteinExistence type="inferred from homology"/>
<reference evidence="13 14" key="1">
    <citation type="journal article" date="2016" name="Nat. Commun.">
        <title>Thousands of microbial genomes shed light on interconnected biogeochemical processes in an aquifer system.</title>
        <authorList>
            <person name="Anantharaman K."/>
            <person name="Brown C.T."/>
            <person name="Hug L.A."/>
            <person name="Sharon I."/>
            <person name="Castelle C.J."/>
            <person name="Probst A.J."/>
            <person name="Thomas B.C."/>
            <person name="Singh A."/>
            <person name="Wilkins M.J."/>
            <person name="Karaoz U."/>
            <person name="Brodie E.L."/>
            <person name="Williams K.H."/>
            <person name="Hubbard S.S."/>
            <person name="Banfield J.F."/>
        </authorList>
    </citation>
    <scope>NUCLEOTIDE SEQUENCE [LARGE SCALE GENOMIC DNA]</scope>
</reference>
<dbReference type="PIRSF" id="PIRSF000804">
    <property type="entry name" value="DNA_pol_III_b"/>
    <property type="match status" value="1"/>
</dbReference>
<dbReference type="Pfam" id="PF02767">
    <property type="entry name" value="DNA_pol3_beta_2"/>
    <property type="match status" value="1"/>
</dbReference>
<dbReference type="GO" id="GO:0003677">
    <property type="term" value="F:DNA binding"/>
    <property type="evidence" value="ECO:0007669"/>
    <property type="project" value="UniProtKB-UniRule"/>
</dbReference>
<keyword evidence="6 9" id="KW-0235">DNA replication</keyword>
<comment type="similarity">
    <text evidence="2 9">Belongs to the beta sliding clamp family.</text>
</comment>
<keyword evidence="8" id="KW-0238">DNA-binding</keyword>
<evidence type="ECO:0000256" key="6">
    <source>
        <dbReference type="ARBA" id="ARBA00022705"/>
    </source>
</evidence>
<dbReference type="SMART" id="SM00480">
    <property type="entry name" value="POL3Bc"/>
    <property type="match status" value="1"/>
</dbReference>
<evidence type="ECO:0000256" key="7">
    <source>
        <dbReference type="ARBA" id="ARBA00022932"/>
    </source>
</evidence>
<dbReference type="PANTHER" id="PTHR30478">
    <property type="entry name" value="DNA POLYMERASE III SUBUNIT BETA"/>
    <property type="match status" value="1"/>
</dbReference>
<dbReference type="NCBIfam" id="TIGR00663">
    <property type="entry name" value="dnan"/>
    <property type="match status" value="1"/>
</dbReference>
<name>A0A1F6DFU5_9BACT</name>
<dbReference type="GO" id="GO:0006271">
    <property type="term" value="P:DNA strand elongation involved in DNA replication"/>
    <property type="evidence" value="ECO:0007669"/>
    <property type="project" value="TreeGrafter"/>
</dbReference>
<dbReference type="Gene3D" id="3.70.10.10">
    <property type="match status" value="1"/>
</dbReference>
<evidence type="ECO:0000256" key="8">
    <source>
        <dbReference type="ARBA" id="ARBA00023125"/>
    </source>
</evidence>
<dbReference type="Pfam" id="PF02768">
    <property type="entry name" value="DNA_pol3_beta_3"/>
    <property type="match status" value="1"/>
</dbReference>
<dbReference type="InterPro" id="IPR022635">
    <property type="entry name" value="DNA_polIII_beta_C"/>
</dbReference>
<feature type="domain" description="DNA polymerase III beta sliding clamp central" evidence="11">
    <location>
        <begin position="116"/>
        <end position="230"/>
    </location>
</feature>
<dbReference type="GO" id="GO:0008408">
    <property type="term" value="F:3'-5' exonuclease activity"/>
    <property type="evidence" value="ECO:0007669"/>
    <property type="project" value="InterPro"/>
</dbReference>
<dbReference type="Gene3D" id="3.10.150.10">
    <property type="entry name" value="DNA Polymerase III, subunit A, domain 2"/>
    <property type="match status" value="1"/>
</dbReference>
<evidence type="ECO:0000256" key="5">
    <source>
        <dbReference type="ARBA" id="ARBA00022695"/>
    </source>
</evidence>
<dbReference type="InterPro" id="IPR046938">
    <property type="entry name" value="DNA_clamp_sf"/>
</dbReference>
<comment type="subcellular location">
    <subcellularLocation>
        <location evidence="1 9">Cytoplasm</location>
    </subcellularLocation>
</comment>